<comment type="caution">
    <text evidence="2">The sequence shown here is derived from an EMBL/GenBank/DDBJ whole genome shotgun (WGS) entry which is preliminary data.</text>
</comment>
<proteinExistence type="predicted"/>
<evidence type="ECO:0000313" key="3">
    <source>
        <dbReference type="Proteomes" id="UP000774326"/>
    </source>
</evidence>
<accession>A0A9P8QI53</accession>
<reference evidence="2" key="1">
    <citation type="journal article" date="2021" name="Open Biol.">
        <title>Shared evolutionary footprints suggest mitochondrial oxidative damage underlies multiple complex I losses in fungi.</title>
        <authorList>
            <person name="Schikora-Tamarit M.A."/>
            <person name="Marcet-Houben M."/>
            <person name="Nosek J."/>
            <person name="Gabaldon T."/>
        </authorList>
    </citation>
    <scope>NUCLEOTIDE SEQUENCE</scope>
    <source>
        <strain evidence="2">CBS2887</strain>
    </source>
</reference>
<feature type="region of interest" description="Disordered" evidence="1">
    <location>
        <begin position="33"/>
        <end position="52"/>
    </location>
</feature>
<dbReference type="EMBL" id="JAEUBG010000012">
    <property type="protein sequence ID" value="KAH3688994.1"/>
    <property type="molecule type" value="Genomic_DNA"/>
</dbReference>
<evidence type="ECO:0000256" key="1">
    <source>
        <dbReference type="SAM" id="MobiDB-lite"/>
    </source>
</evidence>
<sequence length="80" mass="9069">MAETTLYPGQSKVLDKLKKLNCEGKSPYSFDTRIRKVGKPDGRKKKSQELNVNTFIRSRGPRKEDEVIELDSDTKALIGD</sequence>
<gene>
    <name evidence="2" type="ORF">WICPIJ_000018</name>
</gene>
<protein>
    <submittedName>
        <fullName evidence="2">Uncharacterized protein</fullName>
    </submittedName>
</protein>
<organism evidence="2 3">
    <name type="scientific">Wickerhamomyces pijperi</name>
    <name type="common">Yeast</name>
    <name type="synonym">Pichia pijperi</name>
    <dbReference type="NCBI Taxonomy" id="599730"/>
    <lineage>
        <taxon>Eukaryota</taxon>
        <taxon>Fungi</taxon>
        <taxon>Dikarya</taxon>
        <taxon>Ascomycota</taxon>
        <taxon>Saccharomycotina</taxon>
        <taxon>Saccharomycetes</taxon>
        <taxon>Phaffomycetales</taxon>
        <taxon>Wickerhamomycetaceae</taxon>
        <taxon>Wickerhamomyces</taxon>
    </lineage>
</organism>
<name>A0A9P8QI53_WICPI</name>
<evidence type="ECO:0000313" key="2">
    <source>
        <dbReference type="EMBL" id="KAH3688994.1"/>
    </source>
</evidence>
<dbReference type="AlphaFoldDB" id="A0A9P8QI53"/>
<dbReference type="Proteomes" id="UP000774326">
    <property type="component" value="Unassembled WGS sequence"/>
</dbReference>
<keyword evidence="3" id="KW-1185">Reference proteome</keyword>
<reference evidence="2" key="2">
    <citation type="submission" date="2021-01" db="EMBL/GenBank/DDBJ databases">
        <authorList>
            <person name="Schikora-Tamarit M.A."/>
        </authorList>
    </citation>
    <scope>NUCLEOTIDE SEQUENCE</scope>
    <source>
        <strain evidence="2">CBS2887</strain>
    </source>
</reference>